<accession>A0A2M7V000</accession>
<gene>
    <name evidence="1" type="ORF">COX89_01120</name>
</gene>
<organism evidence="1 2">
    <name type="scientific">Candidatus Nealsonbacteria bacterium CG_4_10_14_0_2_um_filter_37_10</name>
    <dbReference type="NCBI Taxonomy" id="1974679"/>
    <lineage>
        <taxon>Bacteria</taxon>
        <taxon>Candidatus Nealsoniibacteriota</taxon>
    </lineage>
</organism>
<dbReference type="InterPro" id="IPR024524">
    <property type="entry name" value="DUF3800"/>
</dbReference>
<evidence type="ECO:0008006" key="3">
    <source>
        <dbReference type="Google" id="ProtNLM"/>
    </source>
</evidence>
<dbReference type="AlphaFoldDB" id="A0A2M7V000"/>
<dbReference type="Pfam" id="PF12686">
    <property type="entry name" value="DUF3800"/>
    <property type="match status" value="1"/>
</dbReference>
<dbReference type="EMBL" id="PFPC01000033">
    <property type="protein sequence ID" value="PIZ89530.1"/>
    <property type="molecule type" value="Genomic_DNA"/>
</dbReference>
<sequence>MAYVFLDESGDLGFNFKKKKTSKFFVVTCLFTENKRPIEKIVRKTHSELKKKYKRRFGILHCVKEKPITRQRLLKRLNEKDCAIMTIYLNKMKVYTRLRDEKQILYNYVTNILLDRVYTKKIIPIKKRVELIASRRETNKFLNENFKNYLNRQAKNHYRIDVKISIKTPSEEKTLQAVDFVSWAIFRKYEYGDDSYYNKIKNKIVEENPLFP</sequence>
<dbReference type="Proteomes" id="UP000231538">
    <property type="component" value="Unassembled WGS sequence"/>
</dbReference>
<proteinExistence type="predicted"/>
<reference evidence="2" key="1">
    <citation type="submission" date="2017-09" db="EMBL/GenBank/DDBJ databases">
        <title>Depth-based differentiation of microbial function through sediment-hosted aquifers and enrichment of novel symbionts in the deep terrestrial subsurface.</title>
        <authorList>
            <person name="Probst A.J."/>
            <person name="Ladd B."/>
            <person name="Jarett J.K."/>
            <person name="Geller-Mcgrath D.E."/>
            <person name="Sieber C.M.K."/>
            <person name="Emerson J.B."/>
            <person name="Anantharaman K."/>
            <person name="Thomas B.C."/>
            <person name="Malmstrom R."/>
            <person name="Stieglmeier M."/>
            <person name="Klingl A."/>
            <person name="Woyke T."/>
            <person name="Ryan C.M."/>
            <person name="Banfield J.F."/>
        </authorList>
    </citation>
    <scope>NUCLEOTIDE SEQUENCE [LARGE SCALE GENOMIC DNA]</scope>
</reference>
<evidence type="ECO:0000313" key="2">
    <source>
        <dbReference type="Proteomes" id="UP000231538"/>
    </source>
</evidence>
<comment type="caution">
    <text evidence="1">The sequence shown here is derived from an EMBL/GenBank/DDBJ whole genome shotgun (WGS) entry which is preliminary data.</text>
</comment>
<evidence type="ECO:0000313" key="1">
    <source>
        <dbReference type="EMBL" id="PIZ89530.1"/>
    </source>
</evidence>
<name>A0A2M7V000_9BACT</name>
<protein>
    <recommendedName>
        <fullName evidence="3">DUF3800 domain-containing protein</fullName>
    </recommendedName>
</protein>